<comment type="subcellular location">
    <subcellularLocation>
        <location evidence="1">Virion</location>
    </subcellularLocation>
</comment>
<dbReference type="Gene3D" id="3.30.2400.10">
    <property type="entry name" value="Major capsid protein gp5"/>
    <property type="match status" value="1"/>
</dbReference>
<dbReference type="Pfam" id="PF05065">
    <property type="entry name" value="Phage_capsid"/>
    <property type="match status" value="1"/>
</dbReference>
<proteinExistence type="predicted"/>
<dbReference type="SUPFAM" id="SSF56563">
    <property type="entry name" value="Major capsid protein gp5"/>
    <property type="match status" value="1"/>
</dbReference>
<dbReference type="InterPro" id="IPR024455">
    <property type="entry name" value="Phage_capsid"/>
</dbReference>
<reference evidence="3 4" key="1">
    <citation type="submission" date="2020-04" db="EMBL/GenBank/DDBJ databases">
        <authorList>
            <person name="De Canck E."/>
        </authorList>
    </citation>
    <scope>NUCLEOTIDE SEQUENCE [LARGE SCALE GENOMIC DNA]</scope>
    <source>
        <strain evidence="3 4">LMG 28138</strain>
    </source>
</reference>
<gene>
    <name evidence="3" type="ORF">LMG28138_03899</name>
</gene>
<name>A0A6S7CQT8_9BURK</name>
<protein>
    <recommendedName>
        <fullName evidence="2">Phage capsid-like C-terminal domain-containing protein</fullName>
    </recommendedName>
</protein>
<dbReference type="EMBL" id="CADIKM010000021">
    <property type="protein sequence ID" value="CAB3795534.1"/>
    <property type="molecule type" value="Genomic_DNA"/>
</dbReference>
<sequence>MNISQKIKQLQARLAQAETARNELVSKSVAEDRALTEDEVTQYNDFGAELDAGAKELERLQTVEKSIAAQAVAVPKTEAAVKVPGAHVEVKSNAPKGSTFTRFAMLQVKAQGNLALVKDLAAVHYKDDDKLNSFVKAAVSAGNSNVSAWAGALIYPQDYMADFIELLYPQTVLGRLTLRKVPFNVTIAGQTGGTSVSWVGEANPAPVTSAAFNRINLGHTKIAAISVLSDELIRFSDPAAEALVQADLLKAASKGLDLTFLGTGAAVASVSPAGLLNGIAAVPASGTSPLNLIADVQAVLAPFIAANYDMTSAVFVMSPALALAIGSLRNALGGKYFPNLGMQGGVLEGVNVITSNNCPAGQIVLLIQDEIYLSEDAAPQIDISREASIVMDTAPGSASSAPVSMFQNGMAAVKIVQMINWQNRRTLAAGVITGAAYVSDMVTTS</sequence>
<evidence type="ECO:0000256" key="1">
    <source>
        <dbReference type="ARBA" id="ARBA00004328"/>
    </source>
</evidence>
<organism evidence="3 4">
    <name type="scientific">Pararobbsia alpina</name>
    <dbReference type="NCBI Taxonomy" id="621374"/>
    <lineage>
        <taxon>Bacteria</taxon>
        <taxon>Pseudomonadati</taxon>
        <taxon>Pseudomonadota</taxon>
        <taxon>Betaproteobacteria</taxon>
        <taxon>Burkholderiales</taxon>
        <taxon>Burkholderiaceae</taxon>
        <taxon>Pararobbsia</taxon>
    </lineage>
</organism>
<accession>A0A6S7CQT8</accession>
<keyword evidence="4" id="KW-1185">Reference proteome</keyword>
<evidence type="ECO:0000313" key="4">
    <source>
        <dbReference type="Proteomes" id="UP000494115"/>
    </source>
</evidence>
<evidence type="ECO:0000313" key="3">
    <source>
        <dbReference type="EMBL" id="CAB3795534.1"/>
    </source>
</evidence>
<dbReference type="Gene3D" id="3.30.2320.10">
    <property type="entry name" value="hypothetical protein PF0899 domain"/>
    <property type="match status" value="1"/>
</dbReference>
<dbReference type="AlphaFoldDB" id="A0A6S7CQT8"/>
<evidence type="ECO:0000259" key="2">
    <source>
        <dbReference type="Pfam" id="PF05065"/>
    </source>
</evidence>
<dbReference type="RefSeq" id="WP_175106451.1">
    <property type="nucleotide sequence ID" value="NZ_CADIKM010000021.1"/>
</dbReference>
<feature type="domain" description="Phage capsid-like C-terminal" evidence="2">
    <location>
        <begin position="184"/>
        <end position="368"/>
    </location>
</feature>
<dbReference type="Proteomes" id="UP000494115">
    <property type="component" value="Unassembled WGS sequence"/>
</dbReference>
<dbReference type="InterPro" id="IPR054612">
    <property type="entry name" value="Phage_capsid-like_C"/>
</dbReference>
<dbReference type="NCBIfam" id="TIGR01554">
    <property type="entry name" value="major_cap_HK97"/>
    <property type="match status" value="1"/>
</dbReference>